<evidence type="ECO:0000313" key="1">
    <source>
        <dbReference type="EMBL" id="KAJ8866529.1"/>
    </source>
</evidence>
<accession>A0ABQ9G215</accession>
<organism evidence="1 2">
    <name type="scientific">Dryococelus australis</name>
    <dbReference type="NCBI Taxonomy" id="614101"/>
    <lineage>
        <taxon>Eukaryota</taxon>
        <taxon>Metazoa</taxon>
        <taxon>Ecdysozoa</taxon>
        <taxon>Arthropoda</taxon>
        <taxon>Hexapoda</taxon>
        <taxon>Insecta</taxon>
        <taxon>Pterygota</taxon>
        <taxon>Neoptera</taxon>
        <taxon>Polyneoptera</taxon>
        <taxon>Phasmatodea</taxon>
        <taxon>Verophasmatodea</taxon>
        <taxon>Anareolatae</taxon>
        <taxon>Phasmatidae</taxon>
        <taxon>Eurycanthinae</taxon>
        <taxon>Dryococelus</taxon>
    </lineage>
</organism>
<sequence length="628" mass="70768">MCAAMLTTVNCVKADGDKVRIFEINPSKKGTLTCTTVAEMPHRDMGSVDEVTATRNELVSHKPRVAHTSQTRGVHVTKSVQCWDTEIGCAQSTRPNYLIFSLWSAAAYQLTFSERFTLIDITDSDLEGATVAERLTRSPPTEANRAQCPVGSPDFRKWESCRTMLFVGGFSRRFPISPRPFITAPLHIHSNHPHRLSRLQIVSKNYKKSISVWVELAANKLLFFLWTANASAPRPQERMKSRESCLERCLQSSAAAAGFSKSRGVAVLLRDNACRPPLPCPSTLVLEHFPRPPPPPPQRRLTGLRRTLHKALTSLQTPARVWGASPEMNPLERRYQTSSPKLRDLIRARREENWDSNISATVHAIPHFFTFAELKYSQRRASVSSEGSRELAWNFLEICAAVDQAPEQNHNKPVNGHGRIIGMMRECEAVSKYRNRMRLERASQKQSSDTHKTPYDRVKRCRERKINIKTSGPVNVDNYLEMSGTMYFKWDKSGSWNQRQRRPANMLWRHSTIILDPGKDSDGPVRDVGAGNKEEGVSAHESACKSQHARVIMQDSACKSQRARVSMQESVCRKSACKSQHAIVNIQESACKSQHARASVQESACKSQHPRVSVQESACRSQLRVKSF</sequence>
<dbReference type="EMBL" id="JARBHB010000016">
    <property type="protein sequence ID" value="KAJ8866529.1"/>
    <property type="molecule type" value="Genomic_DNA"/>
</dbReference>
<name>A0ABQ9G215_9NEOP</name>
<keyword evidence="2" id="KW-1185">Reference proteome</keyword>
<reference evidence="1 2" key="1">
    <citation type="submission" date="2023-02" db="EMBL/GenBank/DDBJ databases">
        <title>LHISI_Scaffold_Assembly.</title>
        <authorList>
            <person name="Stuart O.P."/>
            <person name="Cleave R."/>
            <person name="Magrath M.J.L."/>
            <person name="Mikheyev A.S."/>
        </authorList>
    </citation>
    <scope>NUCLEOTIDE SEQUENCE [LARGE SCALE GENOMIC DNA]</scope>
    <source>
        <strain evidence="1">Daus_M_001</strain>
        <tissue evidence="1">Leg muscle</tissue>
    </source>
</reference>
<evidence type="ECO:0000313" key="2">
    <source>
        <dbReference type="Proteomes" id="UP001159363"/>
    </source>
</evidence>
<comment type="caution">
    <text evidence="1">The sequence shown here is derived from an EMBL/GenBank/DDBJ whole genome shotgun (WGS) entry which is preliminary data.</text>
</comment>
<protein>
    <submittedName>
        <fullName evidence="1">Uncharacterized protein</fullName>
    </submittedName>
</protein>
<dbReference type="Proteomes" id="UP001159363">
    <property type="component" value="Chromosome 15"/>
</dbReference>
<gene>
    <name evidence="1" type="ORF">PR048_032372</name>
</gene>
<proteinExistence type="predicted"/>